<reference evidence="4" key="1">
    <citation type="submission" date="2012-12" db="EMBL/GenBank/DDBJ databases">
        <authorList>
            <person name="Hellsten U."/>
            <person name="Grimwood J."/>
            <person name="Chapman J.A."/>
            <person name="Shapiro H."/>
            <person name="Aerts A."/>
            <person name="Otillar R.P."/>
            <person name="Terry A.Y."/>
            <person name="Boore J.L."/>
            <person name="Simakov O."/>
            <person name="Marletaz F."/>
            <person name="Cho S.-J."/>
            <person name="Edsinger-Gonzales E."/>
            <person name="Havlak P."/>
            <person name="Kuo D.-H."/>
            <person name="Larsson T."/>
            <person name="Lv J."/>
            <person name="Arendt D."/>
            <person name="Savage R."/>
            <person name="Osoegawa K."/>
            <person name="de Jong P."/>
            <person name="Lindberg D.R."/>
            <person name="Seaver E.C."/>
            <person name="Weisblat D.A."/>
            <person name="Putnam N.H."/>
            <person name="Grigoriev I.V."/>
            <person name="Rokhsar D.S."/>
        </authorList>
    </citation>
    <scope>NUCLEOTIDE SEQUENCE</scope>
</reference>
<evidence type="ECO:0000313" key="4">
    <source>
        <dbReference type="Proteomes" id="UP000015101"/>
    </source>
</evidence>
<name>T1EXZ6_HELRO</name>
<gene>
    <name evidence="3" type="primary">20201446</name>
    <name evidence="2" type="ORF">HELRODRAFT_166292</name>
</gene>
<dbReference type="EMBL" id="AMQM01002304">
    <property type="status" value="NOT_ANNOTATED_CDS"/>
    <property type="molecule type" value="Genomic_DNA"/>
</dbReference>
<protein>
    <recommendedName>
        <fullName evidence="5">SUEL-type lectin domain-containing protein</fullName>
    </recommendedName>
</protein>
<organism evidence="3 4">
    <name type="scientific">Helobdella robusta</name>
    <name type="common">Californian leech</name>
    <dbReference type="NCBI Taxonomy" id="6412"/>
    <lineage>
        <taxon>Eukaryota</taxon>
        <taxon>Metazoa</taxon>
        <taxon>Spiralia</taxon>
        <taxon>Lophotrochozoa</taxon>
        <taxon>Annelida</taxon>
        <taxon>Clitellata</taxon>
        <taxon>Hirudinea</taxon>
        <taxon>Rhynchobdellida</taxon>
        <taxon>Glossiphoniidae</taxon>
        <taxon>Helobdella</taxon>
    </lineage>
</organism>
<evidence type="ECO:0000313" key="3">
    <source>
        <dbReference type="EnsemblMetazoa" id="HelroP166292"/>
    </source>
</evidence>
<dbReference type="OMA" id="FLMERRQ"/>
<evidence type="ECO:0000256" key="1">
    <source>
        <dbReference type="SAM" id="MobiDB-lite"/>
    </source>
</evidence>
<dbReference type="EMBL" id="KB097753">
    <property type="protein sequence ID" value="ESN90600.1"/>
    <property type="molecule type" value="Genomic_DNA"/>
</dbReference>
<dbReference type="HOGENOM" id="CLU_1043090_0_0_1"/>
<evidence type="ECO:0000313" key="2">
    <source>
        <dbReference type="EMBL" id="ESN90600.1"/>
    </source>
</evidence>
<dbReference type="Proteomes" id="UP000015101">
    <property type="component" value="Unassembled WGS sequence"/>
</dbReference>
<feature type="region of interest" description="Disordered" evidence="1">
    <location>
        <begin position="88"/>
        <end position="127"/>
    </location>
</feature>
<keyword evidence="4" id="KW-1185">Reference proteome</keyword>
<dbReference type="GeneID" id="20201446"/>
<dbReference type="EnsemblMetazoa" id="HelroT166292">
    <property type="protein sequence ID" value="HelroP166292"/>
    <property type="gene ID" value="HelroG166292"/>
</dbReference>
<accession>T1EXZ6</accession>
<proteinExistence type="predicted"/>
<dbReference type="InParanoid" id="T1EXZ6"/>
<reference evidence="2 4" key="2">
    <citation type="journal article" date="2013" name="Nature">
        <title>Insights into bilaterian evolution from three spiralian genomes.</title>
        <authorList>
            <person name="Simakov O."/>
            <person name="Marletaz F."/>
            <person name="Cho S.J."/>
            <person name="Edsinger-Gonzales E."/>
            <person name="Havlak P."/>
            <person name="Hellsten U."/>
            <person name="Kuo D.H."/>
            <person name="Larsson T."/>
            <person name="Lv J."/>
            <person name="Arendt D."/>
            <person name="Savage R."/>
            <person name="Osoegawa K."/>
            <person name="de Jong P."/>
            <person name="Grimwood J."/>
            <person name="Chapman J.A."/>
            <person name="Shapiro H."/>
            <person name="Aerts A."/>
            <person name="Otillar R.P."/>
            <person name="Terry A.Y."/>
            <person name="Boore J.L."/>
            <person name="Grigoriev I.V."/>
            <person name="Lindberg D.R."/>
            <person name="Seaver E.C."/>
            <person name="Weisblat D.A."/>
            <person name="Putnam N.H."/>
            <person name="Rokhsar D.S."/>
        </authorList>
    </citation>
    <scope>NUCLEOTIDE SEQUENCE</scope>
</reference>
<dbReference type="AlphaFoldDB" id="T1EXZ6"/>
<reference evidence="3" key="3">
    <citation type="submission" date="2015-06" db="UniProtKB">
        <authorList>
            <consortium name="EnsemblMetazoa"/>
        </authorList>
    </citation>
    <scope>IDENTIFICATION</scope>
</reference>
<dbReference type="CTD" id="20201446"/>
<sequence length="267" mass="30374">MTRALYGRMARGTCVHTDFGYVGCFKDVLFLMERRQCIVGVPDREMSSLKPCNQDLKLYLEAGYRCMKVHQATKKCDSQTSLNKLSHYQQQQQQQQQQHHYNKQLNNDNDNNYINSNNNDDSNKMKNNKISLLPNEIQVTNTAGYLPSILTAESGCGSHEHPWIIRALPGQKVRLKLIDFSMKGTENGGEGGGGSDQKMYLTNCSVCAIVRDALMQTGTSLCRNYSRNSHVYTSLSHVIKLRIIIGRENDVTPQFVFIYEGRQEECF</sequence>
<evidence type="ECO:0008006" key="5">
    <source>
        <dbReference type="Google" id="ProtNLM"/>
    </source>
</evidence>
<feature type="compositionally biased region" description="Low complexity" evidence="1">
    <location>
        <begin position="89"/>
        <end position="120"/>
    </location>
</feature>
<dbReference type="PANTHER" id="PTHR46780">
    <property type="entry name" value="PROTEIN EVA-1"/>
    <property type="match status" value="1"/>
</dbReference>
<dbReference type="RefSeq" id="XP_009031501.1">
    <property type="nucleotide sequence ID" value="XM_009033253.1"/>
</dbReference>
<dbReference type="CDD" id="cd22823">
    <property type="entry name" value="Gal_Rha_Lectin"/>
    <property type="match status" value="1"/>
</dbReference>
<dbReference type="KEGG" id="hro:HELRODRAFT_166292"/>